<name>A0A1Y0YTF1_BACLI</name>
<dbReference type="InterPro" id="IPR051541">
    <property type="entry name" value="PTS_SugarTrans_NitroReg"/>
</dbReference>
<evidence type="ECO:0000256" key="4">
    <source>
        <dbReference type="ARBA" id="ARBA00022679"/>
    </source>
</evidence>
<evidence type="ECO:0000256" key="3">
    <source>
        <dbReference type="ARBA" id="ARBA00022597"/>
    </source>
</evidence>
<dbReference type="Proteomes" id="UP000595038">
    <property type="component" value="Chromosome"/>
</dbReference>
<dbReference type="RefSeq" id="WP_003185242.1">
    <property type="nucleotide sequence ID" value="NZ_BEXU01000021.1"/>
</dbReference>
<dbReference type="PANTHER" id="PTHR47738:SF1">
    <property type="entry name" value="NITROGEN REGULATORY PROTEIN"/>
    <property type="match status" value="1"/>
</dbReference>
<dbReference type="EMBL" id="NILC01000010">
    <property type="protein sequence ID" value="TWL31801.1"/>
    <property type="molecule type" value="Genomic_DNA"/>
</dbReference>
<evidence type="ECO:0000256" key="1">
    <source>
        <dbReference type="ARBA" id="ARBA00022448"/>
    </source>
</evidence>
<dbReference type="GO" id="GO:0030295">
    <property type="term" value="F:protein kinase activator activity"/>
    <property type="evidence" value="ECO:0007669"/>
    <property type="project" value="TreeGrafter"/>
</dbReference>
<reference evidence="7 10" key="2">
    <citation type="submission" date="2020-12" db="EMBL/GenBank/DDBJ databases">
        <title>FDA dAtabase for Regulatory Grade micrObial Sequences (FDA-ARGOS): Supporting development and validation of Infectious Disease Dx tests.</title>
        <authorList>
            <person name="Nelson B."/>
            <person name="Plummer A."/>
            <person name="Tallon L."/>
            <person name="Sadzewicz L."/>
            <person name="Zhao X."/>
            <person name="Boylan J."/>
            <person name="Ott S."/>
            <person name="Bowen H."/>
            <person name="Vavikolanu K."/>
            <person name="Mehta A."/>
            <person name="Aluvathingal J."/>
            <person name="Nadendla S."/>
            <person name="Myers T."/>
            <person name="Yan Y."/>
            <person name="Sichtig H."/>
        </authorList>
    </citation>
    <scope>NUCLEOTIDE SEQUENCE [LARGE SCALE GENOMIC DNA]</scope>
    <source>
        <strain evidence="7 10">FDAARGOS_923</strain>
    </source>
</reference>
<gene>
    <name evidence="8" type="ORF">CHCC16736_0969</name>
    <name evidence="7" type="ORF">I6G80_07435</name>
</gene>
<dbReference type="PROSITE" id="PS51094">
    <property type="entry name" value="PTS_EIIA_TYPE_2"/>
    <property type="match status" value="1"/>
</dbReference>
<evidence type="ECO:0000259" key="6">
    <source>
        <dbReference type="PROSITE" id="PS51094"/>
    </source>
</evidence>
<dbReference type="GeneID" id="92859871"/>
<dbReference type="Pfam" id="PF00359">
    <property type="entry name" value="PTS_EIIA_2"/>
    <property type="match status" value="1"/>
</dbReference>
<keyword evidence="1" id="KW-0813">Transport</keyword>
<accession>A0A1Y0YTF1</accession>
<dbReference type="CDD" id="cd00211">
    <property type="entry name" value="PTS_IIA_fru"/>
    <property type="match status" value="1"/>
</dbReference>
<keyword evidence="3 7" id="KW-0762">Sugar transport</keyword>
<proteinExistence type="predicted"/>
<dbReference type="GO" id="GO:0008982">
    <property type="term" value="F:protein-N(PI)-phosphohistidine-sugar phosphotransferase activity"/>
    <property type="evidence" value="ECO:0007669"/>
    <property type="project" value="InterPro"/>
</dbReference>
<dbReference type="AlphaFoldDB" id="A0A1Y0YTF1"/>
<dbReference type="GO" id="GO:0009401">
    <property type="term" value="P:phosphoenolpyruvate-dependent sugar phosphotransferase system"/>
    <property type="evidence" value="ECO:0007669"/>
    <property type="project" value="UniProtKB-KW"/>
</dbReference>
<sequence>MKTAALIKKEHIYLQETLSSQAEAFDRLAQIAYESGAAKTKQAVIDGLAQREAESTTGFIDGFAIPHAKLKDITEATVIIIQNKAGIEWNALDQTPVTFIIALLIPDAEAGSTHLNLLSSVSRMLVHEDARQQLLEASSPDDILSTFSSYLS</sequence>
<evidence type="ECO:0000313" key="10">
    <source>
        <dbReference type="Proteomes" id="UP000595038"/>
    </source>
</evidence>
<evidence type="ECO:0000313" key="9">
    <source>
        <dbReference type="Proteomes" id="UP000435910"/>
    </source>
</evidence>
<keyword evidence="5" id="KW-0598">Phosphotransferase system</keyword>
<dbReference type="NCBIfam" id="TIGR00848">
    <property type="entry name" value="fruA"/>
    <property type="match status" value="1"/>
</dbReference>
<evidence type="ECO:0000313" key="8">
    <source>
        <dbReference type="EMBL" id="TWL31801.1"/>
    </source>
</evidence>
<dbReference type="EMBL" id="CP065647">
    <property type="protein sequence ID" value="QPR74088.1"/>
    <property type="molecule type" value="Genomic_DNA"/>
</dbReference>
<evidence type="ECO:0000256" key="2">
    <source>
        <dbReference type="ARBA" id="ARBA00022553"/>
    </source>
</evidence>
<evidence type="ECO:0000313" key="7">
    <source>
        <dbReference type="EMBL" id="QPR74088.1"/>
    </source>
</evidence>
<dbReference type="InterPro" id="IPR002178">
    <property type="entry name" value="PTS_EIIA_type-2_dom"/>
</dbReference>
<organism evidence="8 9">
    <name type="scientific">Bacillus licheniformis</name>
    <dbReference type="NCBI Taxonomy" id="1402"/>
    <lineage>
        <taxon>Bacteria</taxon>
        <taxon>Bacillati</taxon>
        <taxon>Bacillota</taxon>
        <taxon>Bacilli</taxon>
        <taxon>Bacillales</taxon>
        <taxon>Bacillaceae</taxon>
        <taxon>Bacillus</taxon>
    </lineage>
</organism>
<dbReference type="OMA" id="GGNEDMI"/>
<dbReference type="PANTHER" id="PTHR47738">
    <property type="entry name" value="PTS SYSTEM FRUCTOSE-LIKE EIIA COMPONENT-RELATED"/>
    <property type="match status" value="1"/>
</dbReference>
<dbReference type="BioCyc" id="MetaCyc:MONOMER-21833"/>
<keyword evidence="2" id="KW-0597">Phosphoprotein</keyword>
<dbReference type="InterPro" id="IPR004715">
    <property type="entry name" value="PTS_IIA_fruc"/>
</dbReference>
<evidence type="ECO:0000256" key="5">
    <source>
        <dbReference type="ARBA" id="ARBA00022683"/>
    </source>
</evidence>
<feature type="domain" description="PTS EIIA type-2" evidence="6">
    <location>
        <begin position="5"/>
        <end position="150"/>
    </location>
</feature>
<protein>
    <submittedName>
        <fullName evidence="7">PTS sugar transporter subunit IIA</fullName>
    </submittedName>
    <submittedName>
        <fullName evidence="8">PTS system fructose-specific EIIABC component</fullName>
    </submittedName>
</protein>
<dbReference type="Gene3D" id="3.40.930.10">
    <property type="entry name" value="Mannitol-specific EII, Chain A"/>
    <property type="match status" value="1"/>
</dbReference>
<dbReference type="Proteomes" id="UP000435910">
    <property type="component" value="Unassembled WGS sequence"/>
</dbReference>
<dbReference type="GO" id="GO:0016020">
    <property type="term" value="C:membrane"/>
    <property type="evidence" value="ECO:0007669"/>
    <property type="project" value="InterPro"/>
</dbReference>
<reference evidence="8 9" key="1">
    <citation type="submission" date="2019-06" db="EMBL/GenBank/DDBJ databases">
        <title>Genome sequence analysis of &gt;100 Bacillus licheniformis strains suggests intrinsic resistance to this species.</title>
        <authorList>
            <person name="Wels M."/>
            <person name="Siezen R.J."/>
            <person name="Johansen E."/>
            <person name="Stuer-Lauridsen B."/>
            <person name="Bjerre K."/>
            <person name="Nielsen B.K.K."/>
        </authorList>
    </citation>
    <scope>NUCLEOTIDE SEQUENCE [LARGE SCALE GENOMIC DNA]</scope>
    <source>
        <strain evidence="8 9">BAC-16736</strain>
    </source>
</reference>
<dbReference type="InterPro" id="IPR016152">
    <property type="entry name" value="PTrfase/Anion_transptr"/>
</dbReference>
<keyword evidence="4" id="KW-0808">Transferase</keyword>
<dbReference type="SUPFAM" id="SSF55804">
    <property type="entry name" value="Phoshotransferase/anion transport protein"/>
    <property type="match status" value="1"/>
</dbReference>